<reference evidence="1" key="2">
    <citation type="journal article" date="2023" name="Proc. Natl. Acad. Sci. U.S.A.">
        <title>A global phylogenomic analysis of the shiitake genus Lentinula.</title>
        <authorList>
            <person name="Sierra-Patev S."/>
            <person name="Min B."/>
            <person name="Naranjo-Ortiz M."/>
            <person name="Looney B."/>
            <person name="Konkel Z."/>
            <person name="Slot J.C."/>
            <person name="Sakamoto Y."/>
            <person name="Steenwyk J.L."/>
            <person name="Rokas A."/>
            <person name="Carro J."/>
            <person name="Camarero S."/>
            <person name="Ferreira P."/>
            <person name="Molpeceres G."/>
            <person name="Ruiz-Duenas F.J."/>
            <person name="Serrano A."/>
            <person name="Henrissat B."/>
            <person name="Drula E."/>
            <person name="Hughes K.W."/>
            <person name="Mata J.L."/>
            <person name="Ishikawa N.K."/>
            <person name="Vargas-Isla R."/>
            <person name="Ushijima S."/>
            <person name="Smith C.A."/>
            <person name="Donoghue J."/>
            <person name="Ahrendt S."/>
            <person name="Andreopoulos W."/>
            <person name="He G."/>
            <person name="LaButti K."/>
            <person name="Lipzen A."/>
            <person name="Ng V."/>
            <person name="Riley R."/>
            <person name="Sandor L."/>
            <person name="Barry K."/>
            <person name="Martinez A.T."/>
            <person name="Xiao Y."/>
            <person name="Gibbons J.G."/>
            <person name="Terashima K."/>
            <person name="Grigoriev I.V."/>
            <person name="Hibbett D."/>
        </authorList>
    </citation>
    <scope>NUCLEOTIDE SEQUENCE</scope>
    <source>
        <strain evidence="1">Sp2 HRB7682 ss15</strain>
    </source>
</reference>
<comment type="caution">
    <text evidence="1">The sequence shown here is derived from an EMBL/GenBank/DDBJ whole genome shotgun (WGS) entry which is preliminary data.</text>
</comment>
<dbReference type="EMBL" id="JANVFS010000002">
    <property type="protein sequence ID" value="KAJ4494714.1"/>
    <property type="molecule type" value="Genomic_DNA"/>
</dbReference>
<evidence type="ECO:0000313" key="1">
    <source>
        <dbReference type="EMBL" id="KAJ4494714.1"/>
    </source>
</evidence>
<sequence length="425" mass="47910">MSASSSELLLPVELIHSIVDICAEDDTPVDLLKTLTLVSPCLRPHARKRLWEHVFLPPKRATWLAQQGKDYTEIVEGLAAVENLSALVKYLHLNPYPPGILSHFLQRIHFVEVEHVFIQGYNARAPAATSPRVLAHFLSQNSDLHTLDLSSARINAGALFELLSQSRLRVLRTLRLNYLRISTGDDEEEHLQELTWDAVSDFLLTRSGRIERPSLQTLSLNTVLPNDTFTYAFFTHPKSLFDISLLQKLTLHISRSTNQALFDFSNVIDLCCLSVQTLLIHGWQDVTSSESYLLGRFQNANQVELVIHGSGLGSDLNAQSPETSLSLAFPQLSILTRLRKLTIRLRFCLNAMTILNDPLNGMLRLLSRQLPGIQEISIVVDGFTSYSVFSWNQDTQTLFQESRSYRGQQPLDLLQILMTAKPRTG</sequence>
<dbReference type="AlphaFoldDB" id="A0A9W9B0W7"/>
<reference evidence="1" key="1">
    <citation type="submission" date="2022-08" db="EMBL/GenBank/DDBJ databases">
        <authorList>
            <consortium name="DOE Joint Genome Institute"/>
            <person name="Min B."/>
            <person name="Riley R."/>
            <person name="Sierra-Patev S."/>
            <person name="Naranjo-Ortiz M."/>
            <person name="Looney B."/>
            <person name="Konkel Z."/>
            <person name="Slot J.C."/>
            <person name="Sakamoto Y."/>
            <person name="Steenwyk J.L."/>
            <person name="Rokas A."/>
            <person name="Carro J."/>
            <person name="Camarero S."/>
            <person name="Ferreira P."/>
            <person name="Molpeceres G."/>
            <person name="Ruiz-Duenas F.J."/>
            <person name="Serrano A."/>
            <person name="Henrissat B."/>
            <person name="Drula E."/>
            <person name="Hughes K.W."/>
            <person name="Mata J.L."/>
            <person name="Ishikawa N.K."/>
            <person name="Vargas-Isla R."/>
            <person name="Ushijima S."/>
            <person name="Smith C.A."/>
            <person name="Ahrendt S."/>
            <person name="Andreopoulos W."/>
            <person name="He G."/>
            <person name="Labutti K."/>
            <person name="Lipzen A."/>
            <person name="Ng V."/>
            <person name="Sandor L."/>
            <person name="Barry K."/>
            <person name="Martinez A.T."/>
            <person name="Xiao Y."/>
            <person name="Gibbons J.G."/>
            <person name="Terashima K."/>
            <person name="Hibbett D.S."/>
            <person name="Grigoriev I.V."/>
        </authorList>
    </citation>
    <scope>NUCLEOTIDE SEQUENCE</scope>
    <source>
        <strain evidence="1">Sp2 HRB7682 ss15</strain>
    </source>
</reference>
<organism evidence="1 2">
    <name type="scientific">Lentinula lateritia</name>
    <dbReference type="NCBI Taxonomy" id="40482"/>
    <lineage>
        <taxon>Eukaryota</taxon>
        <taxon>Fungi</taxon>
        <taxon>Dikarya</taxon>
        <taxon>Basidiomycota</taxon>
        <taxon>Agaricomycotina</taxon>
        <taxon>Agaricomycetes</taxon>
        <taxon>Agaricomycetidae</taxon>
        <taxon>Agaricales</taxon>
        <taxon>Marasmiineae</taxon>
        <taxon>Omphalotaceae</taxon>
        <taxon>Lentinula</taxon>
    </lineage>
</organism>
<proteinExistence type="predicted"/>
<gene>
    <name evidence="1" type="ORF">C8J55DRAFT_497454</name>
</gene>
<evidence type="ECO:0000313" key="2">
    <source>
        <dbReference type="Proteomes" id="UP001150238"/>
    </source>
</evidence>
<dbReference type="Proteomes" id="UP001150238">
    <property type="component" value="Unassembled WGS sequence"/>
</dbReference>
<accession>A0A9W9B0W7</accession>
<name>A0A9W9B0W7_9AGAR</name>
<protein>
    <submittedName>
        <fullName evidence="1">Uncharacterized protein</fullName>
    </submittedName>
</protein>